<evidence type="ECO:0000313" key="2">
    <source>
        <dbReference type="Proteomes" id="UP001149140"/>
    </source>
</evidence>
<accession>A0A9X3S0M7</accession>
<dbReference type="EMBL" id="JAPDOD010000017">
    <property type="protein sequence ID" value="MDA0162210.1"/>
    <property type="molecule type" value="Genomic_DNA"/>
</dbReference>
<dbReference type="Proteomes" id="UP001149140">
    <property type="component" value="Unassembled WGS sequence"/>
</dbReference>
<proteinExistence type="predicted"/>
<reference evidence="1" key="1">
    <citation type="submission" date="2022-10" db="EMBL/GenBank/DDBJ databases">
        <title>The WGS of Solirubrobacter ginsenosidimutans DSM 21036.</title>
        <authorList>
            <person name="Jiang Z."/>
        </authorList>
    </citation>
    <scope>NUCLEOTIDE SEQUENCE</scope>
    <source>
        <strain evidence="1">DSM 21036</strain>
    </source>
</reference>
<comment type="caution">
    <text evidence="1">The sequence shown here is derived from an EMBL/GenBank/DDBJ whole genome shotgun (WGS) entry which is preliminary data.</text>
</comment>
<dbReference type="AlphaFoldDB" id="A0A9X3S0M7"/>
<sequence>MAERMVMRAIRAGEVPPDGGTALQENPDRPVFRGHGPYDYVCVQCGNVLAQAMSLEAMNKRVRIKCGRCKTINVAVYDHKGET</sequence>
<protein>
    <recommendedName>
        <fullName evidence="3">Com family DNA-binding transcriptional regulator</fullName>
    </recommendedName>
</protein>
<organism evidence="1 2">
    <name type="scientific">Solirubrobacter ginsenosidimutans</name>
    <dbReference type="NCBI Taxonomy" id="490573"/>
    <lineage>
        <taxon>Bacteria</taxon>
        <taxon>Bacillati</taxon>
        <taxon>Actinomycetota</taxon>
        <taxon>Thermoleophilia</taxon>
        <taxon>Solirubrobacterales</taxon>
        <taxon>Solirubrobacteraceae</taxon>
        <taxon>Solirubrobacter</taxon>
    </lineage>
</organism>
<evidence type="ECO:0000313" key="1">
    <source>
        <dbReference type="EMBL" id="MDA0162210.1"/>
    </source>
</evidence>
<keyword evidence="2" id="KW-1185">Reference proteome</keyword>
<evidence type="ECO:0008006" key="3">
    <source>
        <dbReference type="Google" id="ProtNLM"/>
    </source>
</evidence>
<gene>
    <name evidence="1" type="ORF">OM076_18200</name>
</gene>
<name>A0A9X3S0M7_9ACTN</name>
<dbReference type="RefSeq" id="WP_270041447.1">
    <property type="nucleotide sequence ID" value="NZ_JAPDOD010000017.1"/>
</dbReference>